<sequence length="124" mass="14569">MDINEIDLGIAVVSGTLVGFLLFFLIIWFIIRRLLAKQEKQLGYPHVQESFDDFKLLVFLQQDIFALRIYRRLYPKSHLSEAKYMMDKVRGEAKDNLQEAANEVAQKIQAARRKIKPKHIHNKQ</sequence>
<evidence type="ECO:0000256" key="1">
    <source>
        <dbReference type="SAM" id="Phobius"/>
    </source>
</evidence>
<reference evidence="2 3" key="1">
    <citation type="submission" date="2017-09" db="EMBL/GenBank/DDBJ databases">
        <authorList>
            <person name="Ehlers B."/>
            <person name="Leendertz F.H."/>
        </authorList>
    </citation>
    <scope>NUCLEOTIDE SEQUENCE [LARGE SCALE GENOMIC DNA]</scope>
    <source>
        <strain evidence="2 3">DSM 16848</strain>
    </source>
</reference>
<keyword evidence="1" id="KW-0812">Transmembrane</keyword>
<dbReference type="EMBL" id="OCNF01000006">
    <property type="protein sequence ID" value="SOD67530.1"/>
    <property type="molecule type" value="Genomic_DNA"/>
</dbReference>
<organism evidence="2 3">
    <name type="scientific">Alysiella filiformis DSM 16848</name>
    <dbReference type="NCBI Taxonomy" id="1120981"/>
    <lineage>
        <taxon>Bacteria</taxon>
        <taxon>Pseudomonadati</taxon>
        <taxon>Pseudomonadota</taxon>
        <taxon>Betaproteobacteria</taxon>
        <taxon>Neisseriales</taxon>
        <taxon>Neisseriaceae</taxon>
        <taxon>Alysiella</taxon>
    </lineage>
</organism>
<accession>A0A286E9H0</accession>
<keyword evidence="1" id="KW-0472">Membrane</keyword>
<feature type="transmembrane region" description="Helical" evidence="1">
    <location>
        <begin position="6"/>
        <end position="31"/>
    </location>
</feature>
<protein>
    <submittedName>
        <fullName evidence="2">Uncharacterized protein</fullName>
    </submittedName>
</protein>
<evidence type="ECO:0000313" key="2">
    <source>
        <dbReference type="EMBL" id="SOD67530.1"/>
    </source>
</evidence>
<dbReference type="AlphaFoldDB" id="A0A286E9H0"/>
<keyword evidence="1" id="KW-1133">Transmembrane helix</keyword>
<evidence type="ECO:0000313" key="3">
    <source>
        <dbReference type="Proteomes" id="UP000219669"/>
    </source>
</evidence>
<proteinExistence type="predicted"/>
<keyword evidence="3" id="KW-1185">Reference proteome</keyword>
<dbReference type="RefSeq" id="WP_097114006.1">
    <property type="nucleotide sequence ID" value="NZ_CP083931.1"/>
</dbReference>
<gene>
    <name evidence="2" type="ORF">SAMN02746062_00939</name>
</gene>
<name>A0A286E9H0_9NEIS</name>
<dbReference type="Proteomes" id="UP000219669">
    <property type="component" value="Unassembled WGS sequence"/>
</dbReference>